<dbReference type="InParanoid" id="A0A0D2AP26"/>
<protein>
    <recommendedName>
        <fullName evidence="3">F-box domain-containing protein</fullName>
    </recommendedName>
</protein>
<dbReference type="STRING" id="253628.A0A0D2AP26"/>
<dbReference type="AlphaFoldDB" id="A0A0D2AP26"/>
<dbReference type="GeneID" id="27309309"/>
<evidence type="ECO:0000313" key="2">
    <source>
        <dbReference type="Proteomes" id="UP000053259"/>
    </source>
</evidence>
<dbReference type="HOGENOM" id="CLU_1367175_0_0_1"/>
<accession>A0A0D2AP26</accession>
<dbReference type="CDD" id="cd09917">
    <property type="entry name" value="F-box_SF"/>
    <property type="match status" value="1"/>
</dbReference>
<reference evidence="1 2" key="1">
    <citation type="submission" date="2015-01" db="EMBL/GenBank/DDBJ databases">
        <title>The Genome Sequence of Ochroconis gallopava CBS43764.</title>
        <authorList>
            <consortium name="The Broad Institute Genomics Platform"/>
            <person name="Cuomo C."/>
            <person name="de Hoog S."/>
            <person name="Gorbushina A."/>
            <person name="Stielow B."/>
            <person name="Teixiera M."/>
            <person name="Abouelleil A."/>
            <person name="Chapman S.B."/>
            <person name="Priest M."/>
            <person name="Young S.K."/>
            <person name="Wortman J."/>
            <person name="Nusbaum C."/>
            <person name="Birren B."/>
        </authorList>
    </citation>
    <scope>NUCLEOTIDE SEQUENCE [LARGE SCALE GENOMIC DNA]</scope>
    <source>
        <strain evidence="1 2">CBS 43764</strain>
    </source>
</reference>
<dbReference type="InterPro" id="IPR036047">
    <property type="entry name" value="F-box-like_dom_sf"/>
</dbReference>
<gene>
    <name evidence="1" type="ORF">PV09_01336</name>
</gene>
<sequence length="200" mass="23148">MSSSAERVFRIVELLDLILANLALRDLLSAQRVNFHWHQVIKNSSRLQESKYLLPDRSASRSPEQFAITNPLYLQRFVQQAAFFALQQLNPAVQFIGMDRFVRTRERSFADPEANWRDMLLFQPPVRLALLKSMSPHYDDGYFYIENSKGLRMGDVVDFFRRKALDGMHAVELLSATATRKVVWSVMPATLPEEQDGERI</sequence>
<dbReference type="SUPFAM" id="SSF81383">
    <property type="entry name" value="F-box domain"/>
    <property type="match status" value="1"/>
</dbReference>
<name>A0A0D2AP26_9PEZI</name>
<organism evidence="1 2">
    <name type="scientific">Verruconis gallopava</name>
    <dbReference type="NCBI Taxonomy" id="253628"/>
    <lineage>
        <taxon>Eukaryota</taxon>
        <taxon>Fungi</taxon>
        <taxon>Dikarya</taxon>
        <taxon>Ascomycota</taxon>
        <taxon>Pezizomycotina</taxon>
        <taxon>Dothideomycetes</taxon>
        <taxon>Pleosporomycetidae</taxon>
        <taxon>Venturiales</taxon>
        <taxon>Sympoventuriaceae</taxon>
        <taxon>Verruconis</taxon>
    </lineage>
</organism>
<dbReference type="RefSeq" id="XP_016218302.1">
    <property type="nucleotide sequence ID" value="XM_016354207.1"/>
</dbReference>
<dbReference type="OrthoDB" id="3800738at2759"/>
<proteinExistence type="predicted"/>
<dbReference type="Proteomes" id="UP000053259">
    <property type="component" value="Unassembled WGS sequence"/>
</dbReference>
<dbReference type="EMBL" id="KN847531">
    <property type="protein sequence ID" value="KIW08433.1"/>
    <property type="molecule type" value="Genomic_DNA"/>
</dbReference>
<evidence type="ECO:0000313" key="1">
    <source>
        <dbReference type="EMBL" id="KIW08433.1"/>
    </source>
</evidence>
<dbReference type="VEuPathDB" id="FungiDB:PV09_01336"/>
<evidence type="ECO:0008006" key="3">
    <source>
        <dbReference type="Google" id="ProtNLM"/>
    </source>
</evidence>
<keyword evidence="2" id="KW-1185">Reference proteome</keyword>